<dbReference type="InterPro" id="IPR006680">
    <property type="entry name" value="Amidohydro-rel"/>
</dbReference>
<dbReference type="InterPro" id="IPR032466">
    <property type="entry name" value="Metal_Hydrolase"/>
</dbReference>
<dbReference type="GO" id="GO:0019239">
    <property type="term" value="F:deaminase activity"/>
    <property type="evidence" value="ECO:0007669"/>
    <property type="project" value="UniProtKB-ARBA"/>
</dbReference>
<keyword evidence="1" id="KW-0479">Metal-binding</keyword>
<evidence type="ECO:0000313" key="6">
    <source>
        <dbReference type="Proteomes" id="UP001063350"/>
    </source>
</evidence>
<dbReference type="KEGG" id="ddu:GF1_00100"/>
<gene>
    <name evidence="5" type="primary">mtaD_1</name>
    <name evidence="5" type="ORF">GF1_00100</name>
</gene>
<dbReference type="CDD" id="cd01298">
    <property type="entry name" value="ATZ_TRZ_like"/>
    <property type="match status" value="1"/>
</dbReference>
<keyword evidence="6" id="KW-1185">Reference proteome</keyword>
<dbReference type="InterPro" id="IPR050287">
    <property type="entry name" value="MTA/SAH_deaminase"/>
</dbReference>
<dbReference type="Pfam" id="PF01979">
    <property type="entry name" value="Amidohydro_1"/>
    <property type="match status" value="1"/>
</dbReference>
<protein>
    <submittedName>
        <fullName evidence="5">5-methylthioadenosine/S-adenosylhomocysteine deaminase</fullName>
    </submittedName>
</protein>
<feature type="domain" description="Amidohydrolase-related" evidence="4">
    <location>
        <begin position="59"/>
        <end position="377"/>
    </location>
</feature>
<name>A0A915TXM7_9BACT</name>
<dbReference type="FunFam" id="3.20.20.140:FF:000014">
    <property type="entry name" value="5-methylthioadenosine/S-adenosylhomocysteine deaminase"/>
    <property type="match status" value="1"/>
</dbReference>
<organism evidence="5 6">
    <name type="scientific">Desulfolithobacter dissulfuricans</name>
    <dbReference type="NCBI Taxonomy" id="2795293"/>
    <lineage>
        <taxon>Bacteria</taxon>
        <taxon>Pseudomonadati</taxon>
        <taxon>Thermodesulfobacteriota</taxon>
        <taxon>Desulfobulbia</taxon>
        <taxon>Desulfobulbales</taxon>
        <taxon>Desulfobulbaceae</taxon>
        <taxon>Desulfolithobacter</taxon>
    </lineage>
</organism>
<dbReference type="PANTHER" id="PTHR43794">
    <property type="entry name" value="AMINOHYDROLASE SSNA-RELATED"/>
    <property type="match status" value="1"/>
</dbReference>
<sequence>MQTDILITDTLLFPAPGEDTLLPNSFIRIRDSHIVETGPMEALTDQEARTIIDGRGCLAMPGLVNGHCHGAMTLFRGLADDLDLATWLTEHIFPAEARAVTPEMVFWCTTLAAAEMLLAGITTVADGYFHEHEAARAFAGCGIRAVAAQGVIDFPAPGVPDPADNISAAARFLDEWQNHPLVTPAIFAHSPYTCSPETLIRARELARQRNAPFFIHLAETAGEQEQIMDPRGSSPVRHLEALGLLDAMTVCIHCVWVDREDLDILARTGAQVVTCPRSNLKLGSGLAPVTDMLTRDIPVGLGSDSAASNNVLDLFAEMDCLAKIQKIRRRDPVAIPAARILELATTPLLSHRSGPGGRLEPGQVADLILMDLDRPHLRPFYDPNLLVYAARGVVSGT</sequence>
<evidence type="ECO:0000256" key="2">
    <source>
        <dbReference type="ARBA" id="ARBA00022801"/>
    </source>
</evidence>
<evidence type="ECO:0000256" key="3">
    <source>
        <dbReference type="ARBA" id="ARBA00022833"/>
    </source>
</evidence>
<dbReference type="Gene3D" id="2.30.40.10">
    <property type="entry name" value="Urease, subunit C, domain 1"/>
    <property type="match status" value="1"/>
</dbReference>
<dbReference type="EMBL" id="AP024233">
    <property type="protein sequence ID" value="BCO07634.1"/>
    <property type="molecule type" value="Genomic_DNA"/>
</dbReference>
<dbReference type="AlphaFoldDB" id="A0A915TXM7"/>
<keyword evidence="2" id="KW-0378">Hydrolase</keyword>
<dbReference type="GO" id="GO:0046872">
    <property type="term" value="F:metal ion binding"/>
    <property type="evidence" value="ECO:0007669"/>
    <property type="project" value="UniProtKB-KW"/>
</dbReference>
<dbReference type="RefSeq" id="WP_267927588.1">
    <property type="nucleotide sequence ID" value="NZ_AP024233.1"/>
</dbReference>
<evidence type="ECO:0000259" key="4">
    <source>
        <dbReference type="Pfam" id="PF01979"/>
    </source>
</evidence>
<dbReference type="PANTHER" id="PTHR43794:SF11">
    <property type="entry name" value="AMIDOHYDROLASE-RELATED DOMAIN-CONTAINING PROTEIN"/>
    <property type="match status" value="1"/>
</dbReference>
<dbReference type="SUPFAM" id="SSF51338">
    <property type="entry name" value="Composite domain of metallo-dependent hydrolases"/>
    <property type="match status" value="1"/>
</dbReference>
<accession>A0A915TXM7</accession>
<reference evidence="5" key="1">
    <citation type="submission" date="2020-12" db="EMBL/GenBank/DDBJ databases">
        <title>Desulfobium dissulfuricans gen. nov., sp. nov., a novel mesophilic, sulfate-reducing bacterium isolated from a deep-sea hydrothermal vent.</title>
        <authorList>
            <person name="Hashimoto Y."/>
            <person name="Tame A."/>
            <person name="Sawayama S."/>
            <person name="Miyazaki J."/>
            <person name="Takai K."/>
            <person name="Nakagawa S."/>
        </authorList>
    </citation>
    <scope>NUCLEOTIDE SEQUENCE</scope>
    <source>
        <strain evidence="5">GF1</strain>
    </source>
</reference>
<evidence type="ECO:0000313" key="5">
    <source>
        <dbReference type="EMBL" id="BCO07634.1"/>
    </source>
</evidence>
<keyword evidence="3" id="KW-0862">Zinc</keyword>
<dbReference type="SUPFAM" id="SSF51556">
    <property type="entry name" value="Metallo-dependent hydrolases"/>
    <property type="match status" value="1"/>
</dbReference>
<dbReference type="Gene3D" id="3.20.20.140">
    <property type="entry name" value="Metal-dependent hydrolases"/>
    <property type="match status" value="1"/>
</dbReference>
<dbReference type="Proteomes" id="UP001063350">
    <property type="component" value="Chromosome"/>
</dbReference>
<dbReference type="InterPro" id="IPR011059">
    <property type="entry name" value="Metal-dep_hydrolase_composite"/>
</dbReference>
<proteinExistence type="predicted"/>
<dbReference type="GO" id="GO:0016814">
    <property type="term" value="F:hydrolase activity, acting on carbon-nitrogen (but not peptide) bonds, in cyclic amidines"/>
    <property type="evidence" value="ECO:0007669"/>
    <property type="project" value="UniProtKB-ARBA"/>
</dbReference>
<evidence type="ECO:0000256" key="1">
    <source>
        <dbReference type="ARBA" id="ARBA00022723"/>
    </source>
</evidence>